<proteinExistence type="predicted"/>
<sequence length="260" mass="30135">ANEHEHNDYSGKGLCQVTKTFTNKLIVKRQTPKQVWNALQDENSVIEKPTYEVVKSYVYNKRAKLLADDEIKTCTQYMERAKDANLLFMHRVDDTTDDHAPGVLAFFDGKFLSPANTCVPSPDERFATEDSLPPVPMEATGILDLLQEWKRGKWKVEYDEAEKELADSIRALGRTSGAQFFLEQLKNLLAAHNWSFHKHTFFVGQMRLKAFYAACNQLVHDYKEQALRKRFTVLYTTKAKLLLFTRFDMLQRDDTYTVSY</sequence>
<name>A0AAE0BHB6_9CHLO</name>
<dbReference type="Proteomes" id="UP001190700">
    <property type="component" value="Unassembled WGS sequence"/>
</dbReference>
<comment type="caution">
    <text evidence="1">The sequence shown here is derived from an EMBL/GenBank/DDBJ whole genome shotgun (WGS) entry which is preliminary data.</text>
</comment>
<dbReference type="EMBL" id="LGRX02035180">
    <property type="protein sequence ID" value="KAK3235994.1"/>
    <property type="molecule type" value="Genomic_DNA"/>
</dbReference>
<feature type="non-terminal residue" evidence="1">
    <location>
        <position position="1"/>
    </location>
</feature>
<accession>A0AAE0BHB6</accession>
<dbReference type="AlphaFoldDB" id="A0AAE0BHB6"/>
<keyword evidence="2" id="KW-1185">Reference proteome</keyword>
<evidence type="ECO:0000313" key="1">
    <source>
        <dbReference type="EMBL" id="KAK3235994.1"/>
    </source>
</evidence>
<protein>
    <submittedName>
        <fullName evidence="1">Uncharacterized protein</fullName>
    </submittedName>
</protein>
<gene>
    <name evidence="1" type="ORF">CYMTET_53834</name>
</gene>
<organism evidence="1 2">
    <name type="scientific">Cymbomonas tetramitiformis</name>
    <dbReference type="NCBI Taxonomy" id="36881"/>
    <lineage>
        <taxon>Eukaryota</taxon>
        <taxon>Viridiplantae</taxon>
        <taxon>Chlorophyta</taxon>
        <taxon>Pyramimonadophyceae</taxon>
        <taxon>Pyramimonadales</taxon>
        <taxon>Pyramimonadaceae</taxon>
        <taxon>Cymbomonas</taxon>
    </lineage>
</organism>
<evidence type="ECO:0000313" key="2">
    <source>
        <dbReference type="Proteomes" id="UP001190700"/>
    </source>
</evidence>
<reference evidence="1 2" key="1">
    <citation type="journal article" date="2015" name="Genome Biol. Evol.">
        <title>Comparative Genomics of a Bacterivorous Green Alga Reveals Evolutionary Causalities and Consequences of Phago-Mixotrophic Mode of Nutrition.</title>
        <authorList>
            <person name="Burns J.A."/>
            <person name="Paasch A."/>
            <person name="Narechania A."/>
            <person name="Kim E."/>
        </authorList>
    </citation>
    <scope>NUCLEOTIDE SEQUENCE [LARGE SCALE GENOMIC DNA]</scope>
    <source>
        <strain evidence="1 2">PLY_AMNH</strain>
    </source>
</reference>